<dbReference type="Pfam" id="PF22700">
    <property type="entry name" value="MVD-like_N"/>
    <property type="match status" value="1"/>
</dbReference>
<proteinExistence type="inferred from homology"/>
<dbReference type="GO" id="GO:0006695">
    <property type="term" value="P:cholesterol biosynthetic process"/>
    <property type="evidence" value="ECO:0007669"/>
    <property type="project" value="UniProtKB-KW"/>
</dbReference>
<dbReference type="InterPro" id="IPR014721">
    <property type="entry name" value="Ribsml_uS5_D2-typ_fold_subgr"/>
</dbReference>
<comment type="catalytic activity">
    <reaction evidence="14 15 16">
        <text>(R)-5-diphosphomevalonate + ATP = isopentenyl diphosphate + ADP + phosphate + CO2</text>
        <dbReference type="Rhea" id="RHEA:23732"/>
        <dbReference type="ChEBI" id="CHEBI:16526"/>
        <dbReference type="ChEBI" id="CHEBI:30616"/>
        <dbReference type="ChEBI" id="CHEBI:43474"/>
        <dbReference type="ChEBI" id="CHEBI:57557"/>
        <dbReference type="ChEBI" id="CHEBI:128769"/>
        <dbReference type="ChEBI" id="CHEBI:456216"/>
        <dbReference type="EC" id="4.1.1.33"/>
    </reaction>
</comment>
<evidence type="ECO:0000256" key="3">
    <source>
        <dbReference type="ARBA" id="ARBA00012296"/>
    </source>
</evidence>
<dbReference type="GO" id="GO:0004163">
    <property type="term" value="F:diphosphomevalonate decarboxylase activity"/>
    <property type="evidence" value="ECO:0007669"/>
    <property type="project" value="UniProtKB-UniRule"/>
</dbReference>
<organism evidence="19 20">
    <name type="scientific">Brassicogethes aeneus</name>
    <name type="common">Rape pollen beetle</name>
    <name type="synonym">Meligethes aeneus</name>
    <dbReference type="NCBI Taxonomy" id="1431903"/>
    <lineage>
        <taxon>Eukaryota</taxon>
        <taxon>Metazoa</taxon>
        <taxon>Ecdysozoa</taxon>
        <taxon>Arthropoda</taxon>
        <taxon>Hexapoda</taxon>
        <taxon>Insecta</taxon>
        <taxon>Pterygota</taxon>
        <taxon>Neoptera</taxon>
        <taxon>Endopterygota</taxon>
        <taxon>Coleoptera</taxon>
        <taxon>Polyphaga</taxon>
        <taxon>Cucujiformia</taxon>
        <taxon>Nitidulidae</taxon>
        <taxon>Meligethinae</taxon>
        <taxon>Brassicogethes</taxon>
    </lineage>
</organism>
<evidence type="ECO:0000256" key="15">
    <source>
        <dbReference type="PIRNR" id="PIRNR015950"/>
    </source>
</evidence>
<dbReference type="PIRSF" id="PIRSF015950">
    <property type="entry name" value="Mev_P_decrbx"/>
    <property type="match status" value="1"/>
</dbReference>
<dbReference type="Proteomes" id="UP001154078">
    <property type="component" value="Chromosome 7"/>
</dbReference>
<sequence>MKIVTCIAPVNIAVMKYWGKRDEDLILPINDSLSATLNTNFMCAKTTILASPDLKENKFWLNGKEESFEGKRLQNCLREVQRRAKDMNPDVLGWKIAICSENNFPTAAGLASSAAGYACLVSALAKLYNIEGEISDIARLGSGSACRSIYGGWVRWHKGELSCGEDSVARQVVPSSHWPEMRVLILVVNDKKKKDSSTSGMQRSVDTSDLLLYRSDKIVPKRMEEMITSIKNKDFHNFAKLTMQDSNQFHATCLDTYPPCVYMNDVSHSISGLVHKYNELFDENRVAYTFDAGPNACLYILEKDVEEFLSVVNYVFPPPEVDQVEYLTGMPLENRKIKNDLINSLNLTRNEPGLLKYIIHTNVGEGPTSTDDHLLSLNGIPLK</sequence>
<dbReference type="InterPro" id="IPR041431">
    <property type="entry name" value="Mvd1_C"/>
</dbReference>
<keyword evidence="11 16" id="KW-1207">Sterol metabolism</keyword>
<dbReference type="FunFam" id="3.30.230.10:FF:000080">
    <property type="entry name" value="Diphosphomevalonate decarboxylase"/>
    <property type="match status" value="1"/>
</dbReference>
<evidence type="ECO:0000256" key="9">
    <source>
        <dbReference type="ARBA" id="ARBA00023011"/>
    </source>
</evidence>
<keyword evidence="13 15" id="KW-0456">Lyase</keyword>
<evidence type="ECO:0000259" key="17">
    <source>
        <dbReference type="Pfam" id="PF18376"/>
    </source>
</evidence>
<evidence type="ECO:0000256" key="4">
    <source>
        <dbReference type="ARBA" id="ARBA00019335"/>
    </source>
</evidence>
<evidence type="ECO:0000259" key="18">
    <source>
        <dbReference type="Pfam" id="PF22700"/>
    </source>
</evidence>
<dbReference type="InterPro" id="IPR005935">
    <property type="entry name" value="Mev_decarb"/>
</dbReference>
<keyword evidence="16" id="KW-0153">Cholesterol metabolism</keyword>
<evidence type="ECO:0000256" key="7">
    <source>
        <dbReference type="ARBA" id="ARBA00022840"/>
    </source>
</evidence>
<dbReference type="OrthoDB" id="10253702at2759"/>
<comment type="similarity">
    <text evidence="2 15 16">Belongs to the diphosphomevalonate decarboxylase family.</text>
</comment>
<evidence type="ECO:0000256" key="5">
    <source>
        <dbReference type="ARBA" id="ARBA00022516"/>
    </source>
</evidence>
<name>A0A9P0BDW6_BRAAE</name>
<evidence type="ECO:0000256" key="1">
    <source>
        <dbReference type="ARBA" id="ARBA00003812"/>
    </source>
</evidence>
<evidence type="ECO:0000256" key="10">
    <source>
        <dbReference type="ARBA" id="ARBA00023098"/>
    </source>
</evidence>
<keyword evidence="12 16" id="KW-0753">Steroid metabolism</keyword>
<dbReference type="InterPro" id="IPR036554">
    <property type="entry name" value="GHMP_kinase_C_sf"/>
</dbReference>
<keyword evidence="8 16" id="KW-0752">Steroid biosynthesis</keyword>
<dbReference type="GO" id="GO:0005524">
    <property type="term" value="F:ATP binding"/>
    <property type="evidence" value="ECO:0007669"/>
    <property type="project" value="UniProtKB-UniRule"/>
</dbReference>
<dbReference type="Gene3D" id="3.30.230.10">
    <property type="match status" value="1"/>
</dbReference>
<evidence type="ECO:0000256" key="8">
    <source>
        <dbReference type="ARBA" id="ARBA00022955"/>
    </source>
</evidence>
<keyword evidence="10 15" id="KW-0443">Lipid metabolism</keyword>
<keyword evidence="5 16" id="KW-0444">Lipid biosynthesis</keyword>
<evidence type="ECO:0000313" key="19">
    <source>
        <dbReference type="EMBL" id="CAH0561340.1"/>
    </source>
</evidence>
<evidence type="ECO:0000256" key="16">
    <source>
        <dbReference type="RuleBase" id="RU363086"/>
    </source>
</evidence>
<dbReference type="NCBIfam" id="TIGR01240">
    <property type="entry name" value="mevDPdecarb"/>
    <property type="match status" value="1"/>
</dbReference>
<dbReference type="AlphaFoldDB" id="A0A9P0BDW6"/>
<evidence type="ECO:0000256" key="14">
    <source>
        <dbReference type="ARBA" id="ARBA00048154"/>
    </source>
</evidence>
<accession>A0A9P0BDW6</accession>
<keyword evidence="20" id="KW-1185">Reference proteome</keyword>
<evidence type="ECO:0000256" key="11">
    <source>
        <dbReference type="ARBA" id="ARBA00023166"/>
    </source>
</evidence>
<keyword evidence="6 15" id="KW-0547">Nucleotide-binding</keyword>
<evidence type="ECO:0000256" key="12">
    <source>
        <dbReference type="ARBA" id="ARBA00023221"/>
    </source>
</evidence>
<dbReference type="GO" id="GO:0019287">
    <property type="term" value="P:isopentenyl diphosphate biosynthetic process, mevalonate pathway"/>
    <property type="evidence" value="ECO:0007669"/>
    <property type="project" value="UniProtKB-UniRule"/>
</dbReference>
<feature type="domain" description="Diphosphomevalonate decarboxylase-like N-terminal" evidence="18">
    <location>
        <begin position="8"/>
        <end position="169"/>
    </location>
</feature>
<evidence type="ECO:0000256" key="2">
    <source>
        <dbReference type="ARBA" id="ARBA00008831"/>
    </source>
</evidence>
<dbReference type="Gene3D" id="3.30.70.890">
    <property type="entry name" value="GHMP kinase, C-terminal domain"/>
    <property type="match status" value="1"/>
</dbReference>
<reference evidence="19" key="1">
    <citation type="submission" date="2021-12" db="EMBL/GenBank/DDBJ databases">
        <authorList>
            <person name="King R."/>
        </authorList>
    </citation>
    <scope>NUCLEOTIDE SEQUENCE</scope>
</reference>
<evidence type="ECO:0000256" key="6">
    <source>
        <dbReference type="ARBA" id="ARBA00022741"/>
    </source>
</evidence>
<dbReference type="SUPFAM" id="SSF54211">
    <property type="entry name" value="Ribosomal protein S5 domain 2-like"/>
    <property type="match status" value="1"/>
</dbReference>
<dbReference type="InterPro" id="IPR029765">
    <property type="entry name" value="Mev_diP_decarb"/>
</dbReference>
<comment type="function">
    <text evidence="1 16">Catalyzes the ATP dependent decarboxylation of (R)-5-diphosphomevalonate to form isopentenyl diphosphate (IPP). Functions in the mevalonate (MVA) pathway leading to isopentenyl diphosphate (IPP), a key precursor for the biosynthesis of isoprenoids and sterol synthesis.</text>
</comment>
<dbReference type="Pfam" id="PF18376">
    <property type="entry name" value="MDD_C"/>
    <property type="match status" value="1"/>
</dbReference>
<keyword evidence="9 16" id="KW-0756">Sterol biosynthesis</keyword>
<comment type="pathway">
    <text evidence="16">Steroid biosynthesis; cholesterol biosynthesis.</text>
</comment>
<dbReference type="InterPro" id="IPR053859">
    <property type="entry name" value="MVD-like_N"/>
</dbReference>
<dbReference type="SUPFAM" id="SSF55060">
    <property type="entry name" value="GHMP Kinase, C-terminal domain"/>
    <property type="match status" value="1"/>
</dbReference>
<dbReference type="FunFam" id="3.30.70.890:FF:000005">
    <property type="entry name" value="Diphosphomevalonate decarboxylase"/>
    <property type="match status" value="1"/>
</dbReference>
<evidence type="ECO:0000313" key="20">
    <source>
        <dbReference type="Proteomes" id="UP001154078"/>
    </source>
</evidence>
<dbReference type="GO" id="GO:0005829">
    <property type="term" value="C:cytosol"/>
    <property type="evidence" value="ECO:0007669"/>
    <property type="project" value="InterPro"/>
</dbReference>
<dbReference type="PANTHER" id="PTHR10977:SF3">
    <property type="entry name" value="DIPHOSPHOMEVALONATE DECARBOXYLASE"/>
    <property type="match status" value="1"/>
</dbReference>
<dbReference type="PANTHER" id="PTHR10977">
    <property type="entry name" value="DIPHOSPHOMEVALONATE DECARBOXYLASE"/>
    <property type="match status" value="1"/>
</dbReference>
<keyword evidence="16" id="KW-0152">Cholesterol biosynthesis</keyword>
<dbReference type="EC" id="4.1.1.33" evidence="3 15"/>
<dbReference type="InterPro" id="IPR020568">
    <property type="entry name" value="Ribosomal_Su5_D2-typ_SF"/>
</dbReference>
<dbReference type="EMBL" id="OV121138">
    <property type="protein sequence ID" value="CAH0561340.1"/>
    <property type="molecule type" value="Genomic_DNA"/>
</dbReference>
<protein>
    <recommendedName>
        <fullName evidence="4 15">Diphosphomevalonate decarboxylase</fullName>
        <ecNumber evidence="3 15">4.1.1.33</ecNumber>
    </recommendedName>
</protein>
<keyword evidence="7 15" id="KW-0067">ATP-binding</keyword>
<evidence type="ECO:0000256" key="13">
    <source>
        <dbReference type="ARBA" id="ARBA00023239"/>
    </source>
</evidence>
<gene>
    <name evidence="19" type="ORF">MELIAE_LOCUS10895</name>
</gene>
<feature type="domain" description="Mvd1 C-terminal" evidence="17">
    <location>
        <begin position="183"/>
        <end position="368"/>
    </location>
</feature>